<dbReference type="PANTHER" id="PTHR47506">
    <property type="entry name" value="TRANSCRIPTIONAL REGULATORY PROTEIN"/>
    <property type="match status" value="1"/>
</dbReference>
<dbReference type="AlphaFoldDB" id="A0A1U7HV16"/>
<dbReference type="Pfam" id="PF16925">
    <property type="entry name" value="TetR_C_13"/>
    <property type="match status" value="1"/>
</dbReference>
<dbReference type="Gene3D" id="1.10.357.10">
    <property type="entry name" value="Tetracycline Repressor, domain 2"/>
    <property type="match status" value="1"/>
</dbReference>
<keyword evidence="1" id="KW-0805">Transcription regulation</keyword>
<keyword evidence="7" id="KW-1185">Reference proteome</keyword>
<feature type="domain" description="HTH tetR-type" evidence="5">
    <location>
        <begin position="5"/>
        <end position="65"/>
    </location>
</feature>
<evidence type="ECO:0000256" key="3">
    <source>
        <dbReference type="ARBA" id="ARBA00023163"/>
    </source>
</evidence>
<evidence type="ECO:0000256" key="4">
    <source>
        <dbReference type="PROSITE-ProRule" id="PRU00335"/>
    </source>
</evidence>
<dbReference type="Proteomes" id="UP000185984">
    <property type="component" value="Unassembled WGS sequence"/>
</dbReference>
<evidence type="ECO:0000259" key="5">
    <source>
        <dbReference type="PROSITE" id="PS50977"/>
    </source>
</evidence>
<dbReference type="GO" id="GO:0003677">
    <property type="term" value="F:DNA binding"/>
    <property type="evidence" value="ECO:0007669"/>
    <property type="project" value="UniProtKB-UniRule"/>
</dbReference>
<sequence length="202" mass="22745">MVNLKRTREDILSSVGELIHRQGVQSTGLKELFAASQVSSGSFYNYFESKDELAHAIIDFKWSELKAAILIPARNASGDPIANLFWMIDRLEEKHLSDPNCAGCLLGNLIVDLVEHDTSFQEHLVQVFDEWQSTIAQLLQAGQSQLQAHVTPEELAEQLLTMIEGVLLMERLYKQPARLQRGFNMIRALLKASLAQAHRFTA</sequence>
<organism evidence="6 7">
    <name type="scientific">Chroogloeocystis siderophila 5.2 s.c.1</name>
    <dbReference type="NCBI Taxonomy" id="247279"/>
    <lineage>
        <taxon>Bacteria</taxon>
        <taxon>Bacillati</taxon>
        <taxon>Cyanobacteriota</taxon>
        <taxon>Cyanophyceae</taxon>
        <taxon>Oscillatoriophycideae</taxon>
        <taxon>Chroococcales</taxon>
        <taxon>Chroococcaceae</taxon>
        <taxon>Chroogloeocystis</taxon>
    </lineage>
</organism>
<dbReference type="Pfam" id="PF00440">
    <property type="entry name" value="TetR_N"/>
    <property type="match status" value="1"/>
</dbReference>
<dbReference type="PANTHER" id="PTHR47506:SF1">
    <property type="entry name" value="HTH-TYPE TRANSCRIPTIONAL REGULATOR YJDC"/>
    <property type="match status" value="1"/>
</dbReference>
<evidence type="ECO:0000256" key="2">
    <source>
        <dbReference type="ARBA" id="ARBA00023125"/>
    </source>
</evidence>
<protein>
    <submittedName>
        <fullName evidence="6">TetR family transcriptional regulator</fullName>
    </submittedName>
</protein>
<dbReference type="SUPFAM" id="SSF48498">
    <property type="entry name" value="Tetracyclin repressor-like, C-terminal domain"/>
    <property type="match status" value="1"/>
</dbReference>
<keyword evidence="2 4" id="KW-0238">DNA-binding</keyword>
<comment type="caution">
    <text evidence="6">The sequence shown here is derived from an EMBL/GenBank/DDBJ whole genome shotgun (WGS) entry which is preliminary data.</text>
</comment>
<accession>A0A1U7HV16</accession>
<evidence type="ECO:0000313" key="6">
    <source>
        <dbReference type="EMBL" id="OKH27375.1"/>
    </source>
</evidence>
<keyword evidence="3" id="KW-0804">Transcription</keyword>
<dbReference type="InterPro" id="IPR009057">
    <property type="entry name" value="Homeodomain-like_sf"/>
</dbReference>
<dbReference type="InterPro" id="IPR011075">
    <property type="entry name" value="TetR_C"/>
</dbReference>
<evidence type="ECO:0000256" key="1">
    <source>
        <dbReference type="ARBA" id="ARBA00023015"/>
    </source>
</evidence>
<gene>
    <name evidence="6" type="ORF">NIES1031_08720</name>
</gene>
<dbReference type="InterPro" id="IPR036271">
    <property type="entry name" value="Tet_transcr_reg_TetR-rel_C_sf"/>
</dbReference>
<feature type="DNA-binding region" description="H-T-H motif" evidence="4">
    <location>
        <begin position="28"/>
        <end position="47"/>
    </location>
</feature>
<name>A0A1U7HV16_9CHRO</name>
<dbReference type="PROSITE" id="PS50977">
    <property type="entry name" value="HTH_TETR_2"/>
    <property type="match status" value="1"/>
</dbReference>
<dbReference type="OrthoDB" id="9814200at2"/>
<dbReference type="InterPro" id="IPR001647">
    <property type="entry name" value="HTH_TetR"/>
</dbReference>
<evidence type="ECO:0000313" key="7">
    <source>
        <dbReference type="Proteomes" id="UP000185984"/>
    </source>
</evidence>
<dbReference type="SUPFAM" id="SSF46689">
    <property type="entry name" value="Homeodomain-like"/>
    <property type="match status" value="1"/>
</dbReference>
<dbReference type="EMBL" id="MRCC01000006">
    <property type="protein sequence ID" value="OKH27375.1"/>
    <property type="molecule type" value="Genomic_DNA"/>
</dbReference>
<proteinExistence type="predicted"/>
<reference evidence="6 7" key="1">
    <citation type="submission" date="2016-11" db="EMBL/GenBank/DDBJ databases">
        <title>Draft Genome Sequences of Nine Cyanobacterial Strains from Diverse Habitats.</title>
        <authorList>
            <person name="Zhu T."/>
            <person name="Hou S."/>
            <person name="Lu X."/>
            <person name="Hess W.R."/>
        </authorList>
    </citation>
    <scope>NUCLEOTIDE SEQUENCE [LARGE SCALE GENOMIC DNA]</scope>
    <source>
        <strain evidence="6 7">5.2 s.c.1</strain>
    </source>
</reference>
<dbReference type="STRING" id="247279.NIES1031_08720"/>
<dbReference type="RefSeq" id="WP_073549046.1">
    <property type="nucleotide sequence ID" value="NZ_CAWMVK010000040.1"/>
</dbReference>